<dbReference type="Proteomes" id="UP000462152">
    <property type="component" value="Unassembled WGS sequence"/>
</dbReference>
<protein>
    <recommendedName>
        <fullName evidence="5">TIGR02611 family protein</fullName>
    </recommendedName>
</protein>
<comment type="caution">
    <text evidence="3">The sequence shown here is derived from an EMBL/GenBank/DDBJ whole genome shotgun (WGS) entry which is preliminary data.</text>
</comment>
<sequence>MLVVEVQVPRIVPPSRSGPGSRTSDSTQEQGVPVGIEKEIEQGQREGRLHHALTRFRAFTGRHPVLRLVHKVLVSFLGGVIVLAGVVMLVTPGPGWLAIFLGLGILATEYPIVHRFNQWAKSKVVGVWHRFSAWRAERSVRRARAQEQRSRDRIAKKQSRELLEAQFRRSHNCAPHRPLASPRLVMPRSAGRARRIGRMPRV</sequence>
<organism evidence="3 4">
    <name type="scientific">Rothia koreensis</name>
    <dbReference type="NCBI Taxonomy" id="592378"/>
    <lineage>
        <taxon>Bacteria</taxon>
        <taxon>Bacillati</taxon>
        <taxon>Actinomycetota</taxon>
        <taxon>Actinomycetes</taxon>
        <taxon>Micrococcales</taxon>
        <taxon>Micrococcaceae</taxon>
        <taxon>Rothia</taxon>
    </lineage>
</organism>
<keyword evidence="2" id="KW-0472">Membrane</keyword>
<keyword evidence="2" id="KW-0812">Transmembrane</keyword>
<keyword evidence="4" id="KW-1185">Reference proteome</keyword>
<evidence type="ECO:0008006" key="5">
    <source>
        <dbReference type="Google" id="ProtNLM"/>
    </source>
</evidence>
<feature type="transmembrane region" description="Helical" evidence="2">
    <location>
        <begin position="96"/>
        <end position="113"/>
    </location>
</feature>
<evidence type="ECO:0000256" key="2">
    <source>
        <dbReference type="SAM" id="Phobius"/>
    </source>
</evidence>
<feature type="transmembrane region" description="Helical" evidence="2">
    <location>
        <begin position="72"/>
        <end position="90"/>
    </location>
</feature>
<evidence type="ECO:0000313" key="3">
    <source>
        <dbReference type="EMBL" id="MUN53730.1"/>
    </source>
</evidence>
<dbReference type="AlphaFoldDB" id="A0A7K1LF47"/>
<keyword evidence="2" id="KW-1133">Transmembrane helix</keyword>
<name>A0A7K1LF47_9MICC</name>
<accession>A0A7K1LF47</accession>
<dbReference type="Pfam" id="PF09656">
    <property type="entry name" value="PGPGW"/>
    <property type="match status" value="1"/>
</dbReference>
<feature type="compositionally biased region" description="Low complexity" evidence="1">
    <location>
        <begin position="14"/>
        <end position="27"/>
    </location>
</feature>
<dbReference type="OrthoDB" id="3295542at2"/>
<proteinExistence type="predicted"/>
<evidence type="ECO:0000256" key="1">
    <source>
        <dbReference type="SAM" id="MobiDB-lite"/>
    </source>
</evidence>
<evidence type="ECO:0000313" key="4">
    <source>
        <dbReference type="Proteomes" id="UP000462152"/>
    </source>
</evidence>
<feature type="region of interest" description="Disordered" evidence="1">
    <location>
        <begin position="11"/>
        <end position="34"/>
    </location>
</feature>
<dbReference type="InterPro" id="IPR019099">
    <property type="entry name" value="Uncharacterised_PGPGW_TM"/>
</dbReference>
<reference evidence="3 4" key="1">
    <citation type="submission" date="2019-12" db="EMBL/GenBank/DDBJ databases">
        <authorList>
            <person name="Li J."/>
            <person name="Shi Y."/>
            <person name="Xu G."/>
            <person name="Xiao D."/>
            <person name="Ran X."/>
        </authorList>
    </citation>
    <scope>NUCLEOTIDE SEQUENCE [LARGE SCALE GENOMIC DNA]</scope>
    <source>
        <strain evidence="3 4">JCM 15915</strain>
    </source>
</reference>
<gene>
    <name evidence="3" type="ORF">GMA10_00555</name>
</gene>
<dbReference type="EMBL" id="WOGT01000001">
    <property type="protein sequence ID" value="MUN53730.1"/>
    <property type="molecule type" value="Genomic_DNA"/>
</dbReference>